<accession>A0ABD1Z8Z6</accession>
<name>A0ABD1Z8Z6_9MARC</name>
<proteinExistence type="predicted"/>
<comment type="caution">
    <text evidence="2">The sequence shown here is derived from an EMBL/GenBank/DDBJ whole genome shotgun (WGS) entry which is preliminary data.</text>
</comment>
<gene>
    <name evidence="2" type="ORF">R1flu_011865</name>
</gene>
<feature type="region of interest" description="Disordered" evidence="1">
    <location>
        <begin position="53"/>
        <end position="74"/>
    </location>
</feature>
<sequence length="156" mass="16200">MVGEEVRGYLVGGVGRCRISGWGGGGVGVMSEKMAELSVEREKSVQMVEAEMVNGGNEPGVGNEGGRVNYSSTSGRDVLRAKGLREPGSRSGSSPVRLGAWGKLNALGVQAGPQKEARGDKHGLSEDVDWAAGVSWEVIAQEFDGLNAVDALALNS</sequence>
<dbReference type="Proteomes" id="UP001605036">
    <property type="component" value="Unassembled WGS sequence"/>
</dbReference>
<dbReference type="EMBL" id="JBHFFA010000002">
    <property type="protein sequence ID" value="KAL2644278.1"/>
    <property type="molecule type" value="Genomic_DNA"/>
</dbReference>
<keyword evidence="3" id="KW-1185">Reference proteome</keyword>
<evidence type="ECO:0000313" key="3">
    <source>
        <dbReference type="Proteomes" id="UP001605036"/>
    </source>
</evidence>
<reference evidence="2 3" key="1">
    <citation type="submission" date="2024-09" db="EMBL/GenBank/DDBJ databases">
        <title>Chromosome-scale assembly of Riccia fluitans.</title>
        <authorList>
            <person name="Paukszto L."/>
            <person name="Sawicki J."/>
            <person name="Karawczyk K."/>
            <person name="Piernik-Szablinska J."/>
            <person name="Szczecinska M."/>
            <person name="Mazdziarz M."/>
        </authorList>
    </citation>
    <scope>NUCLEOTIDE SEQUENCE [LARGE SCALE GENOMIC DNA]</scope>
    <source>
        <strain evidence="2">Rf_01</strain>
        <tissue evidence="2">Aerial parts of the thallus</tissue>
    </source>
</reference>
<evidence type="ECO:0000256" key="1">
    <source>
        <dbReference type="SAM" id="MobiDB-lite"/>
    </source>
</evidence>
<protein>
    <submittedName>
        <fullName evidence="2">Uncharacterized protein</fullName>
    </submittedName>
</protein>
<organism evidence="2 3">
    <name type="scientific">Riccia fluitans</name>
    <dbReference type="NCBI Taxonomy" id="41844"/>
    <lineage>
        <taxon>Eukaryota</taxon>
        <taxon>Viridiplantae</taxon>
        <taxon>Streptophyta</taxon>
        <taxon>Embryophyta</taxon>
        <taxon>Marchantiophyta</taxon>
        <taxon>Marchantiopsida</taxon>
        <taxon>Marchantiidae</taxon>
        <taxon>Marchantiales</taxon>
        <taxon>Ricciaceae</taxon>
        <taxon>Riccia</taxon>
    </lineage>
</organism>
<evidence type="ECO:0000313" key="2">
    <source>
        <dbReference type="EMBL" id="KAL2644278.1"/>
    </source>
</evidence>
<dbReference type="AlphaFoldDB" id="A0ABD1Z8Z6"/>